<sequence length="216" mass="22367">MLNFKKTSILLAGVALSAVSAQAYIVVNFTGDMNLNVPGGNADFYDGSTWVYSLEFSATEYQAIGDFVGIVSNSATLTISGASDPMYDGTINIVDVLHSDFAILPNVGGSIYGLVSAGLTNGEFELDDPVPYLSGLTPSGASVLEAAPNIGDPVLAEHFDGITGLESNAVYIATASGPGASEYTFGNVSISVVPEPSSYALITGVLVLAVSMRRHR</sequence>
<dbReference type="Proteomes" id="UP001324993">
    <property type="component" value="Chromosome"/>
</dbReference>
<reference evidence="2 3" key="1">
    <citation type="submission" date="2023-11" db="EMBL/GenBank/DDBJ databases">
        <title>Coraliomargarita sp. nov., isolated from marine algae.</title>
        <authorList>
            <person name="Lee J.K."/>
            <person name="Baek J.H."/>
            <person name="Kim J.M."/>
            <person name="Choi D.G."/>
            <person name="Jeon C.O."/>
        </authorList>
    </citation>
    <scope>NUCLEOTIDE SEQUENCE [LARGE SCALE GENOMIC DNA]</scope>
    <source>
        <strain evidence="2 3">J2-16</strain>
    </source>
</reference>
<gene>
    <name evidence="2" type="ORF">SH580_07480</name>
</gene>
<keyword evidence="3" id="KW-1185">Reference proteome</keyword>
<proteinExistence type="predicted"/>
<evidence type="ECO:0000313" key="2">
    <source>
        <dbReference type="EMBL" id="WPJ97550.1"/>
    </source>
</evidence>
<dbReference type="InterPro" id="IPR013424">
    <property type="entry name" value="Ice-binding_C"/>
</dbReference>
<organism evidence="2 3">
    <name type="scientific">Coraliomargarita algicola</name>
    <dbReference type="NCBI Taxonomy" id="3092156"/>
    <lineage>
        <taxon>Bacteria</taxon>
        <taxon>Pseudomonadati</taxon>
        <taxon>Verrucomicrobiota</taxon>
        <taxon>Opitutia</taxon>
        <taxon>Puniceicoccales</taxon>
        <taxon>Coraliomargaritaceae</taxon>
        <taxon>Coraliomargarita</taxon>
    </lineage>
</organism>
<dbReference type="EMBL" id="CP138858">
    <property type="protein sequence ID" value="WPJ97550.1"/>
    <property type="molecule type" value="Genomic_DNA"/>
</dbReference>
<protein>
    <submittedName>
        <fullName evidence="2">PEP-CTERM sorting domain-containing protein</fullName>
    </submittedName>
</protein>
<keyword evidence="1" id="KW-0732">Signal</keyword>
<feature type="chain" id="PRO_5046527593" evidence="1">
    <location>
        <begin position="24"/>
        <end position="216"/>
    </location>
</feature>
<feature type="signal peptide" evidence="1">
    <location>
        <begin position="1"/>
        <end position="23"/>
    </location>
</feature>
<dbReference type="NCBIfam" id="TIGR02595">
    <property type="entry name" value="PEP_CTERM"/>
    <property type="match status" value="1"/>
</dbReference>
<accession>A0ABZ0RRY6</accession>
<evidence type="ECO:0000313" key="3">
    <source>
        <dbReference type="Proteomes" id="UP001324993"/>
    </source>
</evidence>
<evidence type="ECO:0000256" key="1">
    <source>
        <dbReference type="SAM" id="SignalP"/>
    </source>
</evidence>
<dbReference type="RefSeq" id="WP_319834392.1">
    <property type="nucleotide sequence ID" value="NZ_CP138858.1"/>
</dbReference>
<name>A0ABZ0RRY6_9BACT</name>